<evidence type="ECO:0000259" key="8">
    <source>
        <dbReference type="Pfam" id="PF01494"/>
    </source>
</evidence>
<dbReference type="GO" id="GO:0006744">
    <property type="term" value="P:ubiquinone biosynthetic process"/>
    <property type="evidence" value="ECO:0007669"/>
    <property type="project" value="UniProtKB-UniPathway"/>
</dbReference>
<name>A0A4R3XZB6_9PROT</name>
<dbReference type="GO" id="GO:0016705">
    <property type="term" value="F:oxidoreductase activity, acting on paired donors, with incorporation or reduction of molecular oxygen"/>
    <property type="evidence" value="ECO:0007669"/>
    <property type="project" value="InterPro"/>
</dbReference>
<evidence type="ECO:0000256" key="6">
    <source>
        <dbReference type="ARBA" id="ARBA00023002"/>
    </source>
</evidence>
<keyword evidence="7" id="KW-0503">Monooxygenase</keyword>
<dbReference type="Pfam" id="PF01494">
    <property type="entry name" value="FAD_binding_3"/>
    <property type="match status" value="1"/>
</dbReference>
<evidence type="ECO:0000256" key="3">
    <source>
        <dbReference type="ARBA" id="ARBA00005349"/>
    </source>
</evidence>
<dbReference type="RefSeq" id="WP_223248256.1">
    <property type="nucleotide sequence ID" value="NZ_BHVT01000027.1"/>
</dbReference>
<keyword evidence="10" id="KW-1185">Reference proteome</keyword>
<dbReference type="InterPro" id="IPR036188">
    <property type="entry name" value="FAD/NAD-bd_sf"/>
</dbReference>
<comment type="caution">
    <text evidence="9">The sequence shown here is derived from an EMBL/GenBank/DDBJ whole genome shotgun (WGS) entry which is preliminary data.</text>
</comment>
<keyword evidence="6" id="KW-0560">Oxidoreductase</keyword>
<keyword evidence="4" id="KW-0285">Flavoprotein</keyword>
<evidence type="ECO:0000256" key="7">
    <source>
        <dbReference type="ARBA" id="ARBA00023033"/>
    </source>
</evidence>
<evidence type="ECO:0000313" key="9">
    <source>
        <dbReference type="EMBL" id="TCV84690.1"/>
    </source>
</evidence>
<dbReference type="InterPro" id="IPR051205">
    <property type="entry name" value="UbiH/COQ6_monooxygenase"/>
</dbReference>
<dbReference type="GO" id="GO:0110142">
    <property type="term" value="C:ubiquinone biosynthesis complex"/>
    <property type="evidence" value="ECO:0007669"/>
    <property type="project" value="UniProtKB-ARBA"/>
</dbReference>
<comment type="cofactor">
    <cofactor evidence="1">
        <name>FAD</name>
        <dbReference type="ChEBI" id="CHEBI:57692"/>
    </cofactor>
</comment>
<dbReference type="FunFam" id="3.50.50.60:FF:000021">
    <property type="entry name" value="Ubiquinone biosynthesis monooxygenase COQ6"/>
    <property type="match status" value="1"/>
</dbReference>
<dbReference type="GO" id="GO:0071949">
    <property type="term" value="F:FAD binding"/>
    <property type="evidence" value="ECO:0007669"/>
    <property type="project" value="InterPro"/>
</dbReference>
<accession>A0A4R3XZB6</accession>
<dbReference type="PROSITE" id="PS01304">
    <property type="entry name" value="UBIH"/>
    <property type="match status" value="1"/>
</dbReference>
<dbReference type="InterPro" id="IPR010971">
    <property type="entry name" value="UbiH/COQ6"/>
</dbReference>
<dbReference type="EMBL" id="SMCO01000011">
    <property type="protein sequence ID" value="TCV84690.1"/>
    <property type="molecule type" value="Genomic_DNA"/>
</dbReference>
<dbReference type="GO" id="GO:0004497">
    <property type="term" value="F:monooxygenase activity"/>
    <property type="evidence" value="ECO:0007669"/>
    <property type="project" value="UniProtKB-KW"/>
</dbReference>
<dbReference type="NCBIfam" id="NF005788">
    <property type="entry name" value="PRK07608.1-3"/>
    <property type="match status" value="1"/>
</dbReference>
<evidence type="ECO:0000313" key="10">
    <source>
        <dbReference type="Proteomes" id="UP000295367"/>
    </source>
</evidence>
<reference evidence="9 10" key="1">
    <citation type="submission" date="2019-03" db="EMBL/GenBank/DDBJ databases">
        <title>Genomic Encyclopedia of Type Strains, Phase IV (KMG-IV): sequencing the most valuable type-strain genomes for metagenomic binning, comparative biology and taxonomic classification.</title>
        <authorList>
            <person name="Goeker M."/>
        </authorList>
    </citation>
    <scope>NUCLEOTIDE SEQUENCE [LARGE SCALE GENOMIC DNA]</scope>
    <source>
        <strain evidence="9 10">DSM 100309</strain>
    </source>
</reference>
<dbReference type="PANTHER" id="PTHR43876:SF7">
    <property type="entry name" value="UBIQUINONE BIOSYNTHESIS MONOOXYGENASE COQ6, MITOCHONDRIAL"/>
    <property type="match status" value="1"/>
</dbReference>
<dbReference type="PRINTS" id="PR00420">
    <property type="entry name" value="RNGMNOXGNASE"/>
</dbReference>
<comment type="similarity">
    <text evidence="3">Belongs to the UbiH/COQ6 family.</text>
</comment>
<gene>
    <name evidence="9" type="ORF">EDC63_11134</name>
</gene>
<dbReference type="InterPro" id="IPR018168">
    <property type="entry name" value="Ubi_Hdrlase_CS"/>
</dbReference>
<dbReference type="InterPro" id="IPR002938">
    <property type="entry name" value="FAD-bd"/>
</dbReference>
<dbReference type="PANTHER" id="PTHR43876">
    <property type="entry name" value="UBIQUINONE BIOSYNTHESIS MONOOXYGENASE COQ6, MITOCHONDRIAL"/>
    <property type="match status" value="1"/>
</dbReference>
<protein>
    <submittedName>
        <fullName evidence="9">2-octaprenyl-3-methyl-6-methoxy-1,4-benzoquinol hydroxylase</fullName>
    </submittedName>
</protein>
<dbReference type="NCBIfam" id="TIGR01988">
    <property type="entry name" value="Ubi-OHases"/>
    <property type="match status" value="1"/>
</dbReference>
<evidence type="ECO:0000256" key="5">
    <source>
        <dbReference type="ARBA" id="ARBA00022827"/>
    </source>
</evidence>
<dbReference type="SUPFAM" id="SSF51905">
    <property type="entry name" value="FAD/NAD(P)-binding domain"/>
    <property type="match status" value="1"/>
</dbReference>
<keyword evidence="5" id="KW-0274">FAD</keyword>
<feature type="domain" description="FAD-binding" evidence="8">
    <location>
        <begin position="9"/>
        <end position="343"/>
    </location>
</feature>
<dbReference type="Proteomes" id="UP000295367">
    <property type="component" value="Unassembled WGS sequence"/>
</dbReference>
<organism evidence="9 10">
    <name type="scientific">Sulfurirhabdus autotrophica</name>
    <dbReference type="NCBI Taxonomy" id="1706046"/>
    <lineage>
        <taxon>Bacteria</taxon>
        <taxon>Pseudomonadati</taxon>
        <taxon>Pseudomonadota</taxon>
        <taxon>Betaproteobacteria</taxon>
        <taxon>Nitrosomonadales</taxon>
        <taxon>Sulfuricellaceae</taxon>
        <taxon>Sulfurirhabdus</taxon>
    </lineage>
</organism>
<dbReference type="UniPathway" id="UPA00232"/>
<comment type="pathway">
    <text evidence="2">Cofactor biosynthesis; ubiquinone biosynthesis.</text>
</comment>
<evidence type="ECO:0000256" key="4">
    <source>
        <dbReference type="ARBA" id="ARBA00022630"/>
    </source>
</evidence>
<proteinExistence type="inferred from homology"/>
<dbReference type="AlphaFoldDB" id="A0A4R3XZB6"/>
<sequence>MNVDGEMEFDIIIVGAGLVGAAFARSLKGSGLKLALIENQVSQQPPKEGSWDSRIYAISPGNVKFLSRLAIWQTLDANRVAPVYDMHIRGDAASAQLDFSAYEAGMPELAFILESRLLQHALWQALAEQENLRIFCPANCESLEINEDFATLQLQDGTSLKANLIVAADGANSWVRSQAGIEANPKPYQQMGVVANFATEKHHGNIARQWFRHDGVLAWLPLPENQISIVWSTWDESAQALMALPEGEFCNAVREAGNSALGNMQLVTPPAAFPLRLLRLDSLVKPRIALIGDAAHNVHPLAGQGVNLGFHDAQKLAEVLIDRGPQHDCGNYQLLRRYDRARKEDILAMQLVTDGLQKLFNNESDLLRQVRNVGLKLTNKQGWIKNQLMRHALS</sequence>
<dbReference type="Gene3D" id="3.50.50.60">
    <property type="entry name" value="FAD/NAD(P)-binding domain"/>
    <property type="match status" value="2"/>
</dbReference>
<evidence type="ECO:0000256" key="2">
    <source>
        <dbReference type="ARBA" id="ARBA00004749"/>
    </source>
</evidence>
<evidence type="ECO:0000256" key="1">
    <source>
        <dbReference type="ARBA" id="ARBA00001974"/>
    </source>
</evidence>